<dbReference type="EMBL" id="PGXC01000017">
    <property type="protein sequence ID" value="PKK89428.1"/>
    <property type="molecule type" value="Genomic_DNA"/>
</dbReference>
<dbReference type="Gene3D" id="1.10.287.470">
    <property type="entry name" value="Helix hairpin bin"/>
    <property type="match status" value="1"/>
</dbReference>
<dbReference type="Proteomes" id="UP000233256">
    <property type="component" value="Unassembled WGS sequence"/>
</dbReference>
<proteinExistence type="predicted"/>
<keyword evidence="2 3" id="KW-0175">Coiled coil</keyword>
<evidence type="ECO:0000259" key="5">
    <source>
        <dbReference type="SMART" id="SM00065"/>
    </source>
</evidence>
<sequence length="690" mass="74978">MTQKPEQINSQAVRDLQEIVNIGLALSNEQDLGTILEMIVDASRALTGADAGTLYILDNIEHCLRFQILQNDTIHTRINTVREPDAPIPAPVPLYINGAPNNGNVSSHVALTGENINIPDVYAAKGFNFTGAKDYDAISGYRSTSMLVIPMRDHKNDIIGVLQLLNARQTPKGQVTSFSERDEVLVSSLASQAAVVLTNFRMKSAMEKDLEEIRRLRQSEAELGQKLKKAYVETEEANADLKGALARVKTVRRIWVAFIGLLLLTAGWIKWQGVGYSSLSDLRTLITPRQKSASETPDNRKVATTLVNQDNVTSSITLVGQLAPLDQKVLISPCSGKIIEKNFLDGQMVTAGEQLMKIDTTELQTRIRQARSTFIKVQKVLDELQGWESGRQVSQAKMNQARQKSILASLKRKVEEANLMFKKGIIPGIELESAREAYENQSLNVRMAQEEIANLIAQGGPEQCNIAKLELENARVELAELEDQLARATVTTPVDGIVLLPESGNQRKQNLKSIEVGATVQSGEALVVIGDLSGLTVHSKVDEVNVSKLSIGLPVQVTGDAFPGILLEGWISAISCQAIGGGEGRASGGGAPTFDATVTIDQLTPEQAQAIRIGMTATLRVVVYENPDALIVPISAVDSNFGSHQVFRREGTLFTPVPVSVGVTTLEKVEILSGLEANDEIALFPDEVIR</sequence>
<organism evidence="6 7">
    <name type="scientific">Candidatus Wallbacteria bacterium HGW-Wallbacteria-1</name>
    <dbReference type="NCBI Taxonomy" id="2013854"/>
    <lineage>
        <taxon>Bacteria</taxon>
        <taxon>Candidatus Walliibacteriota</taxon>
    </lineage>
</organism>
<dbReference type="Pfam" id="PF25975">
    <property type="entry name" value="CzcB_C"/>
    <property type="match status" value="1"/>
</dbReference>
<accession>A0A2N1PM58</accession>
<protein>
    <recommendedName>
        <fullName evidence="5">GAF domain-containing protein</fullName>
    </recommendedName>
</protein>
<dbReference type="Gene3D" id="3.30.450.40">
    <property type="match status" value="1"/>
</dbReference>
<dbReference type="InterPro" id="IPR003018">
    <property type="entry name" value="GAF"/>
</dbReference>
<keyword evidence="4" id="KW-0472">Membrane</keyword>
<dbReference type="InterPro" id="IPR050465">
    <property type="entry name" value="UPF0194_transport"/>
</dbReference>
<dbReference type="InterPro" id="IPR058649">
    <property type="entry name" value="CzcB_C"/>
</dbReference>
<dbReference type="PANTHER" id="PTHR32347:SF14">
    <property type="entry name" value="EFFLUX SYSTEM COMPONENT YKNX-RELATED"/>
    <property type="match status" value="1"/>
</dbReference>
<evidence type="ECO:0000256" key="1">
    <source>
        <dbReference type="ARBA" id="ARBA00004196"/>
    </source>
</evidence>
<evidence type="ECO:0000313" key="6">
    <source>
        <dbReference type="EMBL" id="PKK89428.1"/>
    </source>
</evidence>
<evidence type="ECO:0000256" key="2">
    <source>
        <dbReference type="ARBA" id="ARBA00023054"/>
    </source>
</evidence>
<dbReference type="Pfam" id="PF01590">
    <property type="entry name" value="GAF"/>
    <property type="match status" value="1"/>
</dbReference>
<dbReference type="Gene3D" id="2.40.420.20">
    <property type="match status" value="1"/>
</dbReference>
<reference evidence="6 7" key="1">
    <citation type="journal article" date="2017" name="ISME J.">
        <title>Potential for microbial H2 and metal transformations associated with novel bacteria and archaea in deep terrestrial subsurface sediments.</title>
        <authorList>
            <person name="Hernsdorf A.W."/>
            <person name="Amano Y."/>
            <person name="Miyakawa K."/>
            <person name="Ise K."/>
            <person name="Suzuki Y."/>
            <person name="Anantharaman K."/>
            <person name="Probst A."/>
            <person name="Burstein D."/>
            <person name="Thomas B.C."/>
            <person name="Banfield J.F."/>
        </authorList>
    </citation>
    <scope>NUCLEOTIDE SEQUENCE [LARGE SCALE GENOMIC DNA]</scope>
    <source>
        <strain evidence="6">HGW-Wallbacteria-1</strain>
    </source>
</reference>
<gene>
    <name evidence="6" type="ORF">CVV64_14195</name>
</gene>
<dbReference type="InterPro" id="IPR058625">
    <property type="entry name" value="MdtA-like_BSH"/>
</dbReference>
<comment type="subcellular location">
    <subcellularLocation>
        <location evidence="1">Cell envelope</location>
    </subcellularLocation>
</comment>
<dbReference type="Gene3D" id="2.40.50.100">
    <property type="match status" value="1"/>
</dbReference>
<dbReference type="PANTHER" id="PTHR32347">
    <property type="entry name" value="EFFLUX SYSTEM COMPONENT YKNX-RELATED"/>
    <property type="match status" value="1"/>
</dbReference>
<dbReference type="SUPFAM" id="SSF111369">
    <property type="entry name" value="HlyD-like secretion proteins"/>
    <property type="match status" value="1"/>
</dbReference>
<feature type="coiled-coil region" evidence="3">
    <location>
        <begin position="431"/>
        <end position="491"/>
    </location>
</feature>
<dbReference type="InterPro" id="IPR029016">
    <property type="entry name" value="GAF-like_dom_sf"/>
</dbReference>
<dbReference type="Pfam" id="PF25917">
    <property type="entry name" value="BSH_RND"/>
    <property type="match status" value="1"/>
</dbReference>
<keyword evidence="4" id="KW-0812">Transmembrane</keyword>
<dbReference type="AlphaFoldDB" id="A0A2N1PM58"/>
<name>A0A2N1PM58_9BACT</name>
<keyword evidence="4" id="KW-1133">Transmembrane helix</keyword>
<evidence type="ECO:0000256" key="3">
    <source>
        <dbReference type="SAM" id="Coils"/>
    </source>
</evidence>
<dbReference type="SUPFAM" id="SSF55781">
    <property type="entry name" value="GAF domain-like"/>
    <property type="match status" value="1"/>
</dbReference>
<feature type="transmembrane region" description="Helical" evidence="4">
    <location>
        <begin position="254"/>
        <end position="271"/>
    </location>
</feature>
<feature type="domain" description="GAF" evidence="5">
    <location>
        <begin position="31"/>
        <end position="207"/>
    </location>
</feature>
<evidence type="ECO:0000256" key="4">
    <source>
        <dbReference type="SAM" id="Phobius"/>
    </source>
</evidence>
<comment type="caution">
    <text evidence="6">The sequence shown here is derived from an EMBL/GenBank/DDBJ whole genome shotgun (WGS) entry which is preliminary data.</text>
</comment>
<dbReference type="GO" id="GO:0030313">
    <property type="term" value="C:cell envelope"/>
    <property type="evidence" value="ECO:0007669"/>
    <property type="project" value="UniProtKB-SubCell"/>
</dbReference>
<dbReference type="Gene3D" id="2.40.30.170">
    <property type="match status" value="1"/>
</dbReference>
<evidence type="ECO:0000313" key="7">
    <source>
        <dbReference type="Proteomes" id="UP000233256"/>
    </source>
</evidence>
<dbReference type="SMART" id="SM00065">
    <property type="entry name" value="GAF"/>
    <property type="match status" value="1"/>
</dbReference>